<evidence type="ECO:0000256" key="3">
    <source>
        <dbReference type="ARBA" id="ARBA00022722"/>
    </source>
</evidence>
<dbReference type="Pfam" id="PF01934">
    <property type="entry name" value="HepT-like"/>
    <property type="match status" value="1"/>
</dbReference>
<keyword evidence="1" id="KW-0597">Phosphoprotein</keyword>
<evidence type="ECO:0000256" key="4">
    <source>
        <dbReference type="ARBA" id="ARBA00022741"/>
    </source>
</evidence>
<dbReference type="GO" id="GO:0004540">
    <property type="term" value="F:RNA nuclease activity"/>
    <property type="evidence" value="ECO:0007669"/>
    <property type="project" value="InterPro"/>
</dbReference>
<gene>
    <name evidence="6" type="ORF">AWR27_17305</name>
</gene>
<dbReference type="GO" id="GO:0110001">
    <property type="term" value="C:toxin-antitoxin complex"/>
    <property type="evidence" value="ECO:0007669"/>
    <property type="project" value="InterPro"/>
</dbReference>
<sequence>MFDKRNITYICTILECIEKVFIYGDGFTDATQFMWAQDQLNFNATWGLLLVIGEESKKLDSDLKKQYPQILWQQIAGMRNYLAHDYRGVDKNLVFDVSRTQISKLKDVLLKMIDDVSYDKEALAEALDSPYYLHIQYLRQKLHD</sequence>
<evidence type="ECO:0008006" key="8">
    <source>
        <dbReference type="Google" id="ProtNLM"/>
    </source>
</evidence>
<keyword evidence="5" id="KW-0378">Hydrolase</keyword>
<evidence type="ECO:0000256" key="2">
    <source>
        <dbReference type="ARBA" id="ARBA00022649"/>
    </source>
</evidence>
<keyword evidence="4" id="KW-0547">Nucleotide-binding</keyword>
<dbReference type="InterPro" id="IPR008201">
    <property type="entry name" value="HepT-like"/>
</dbReference>
<evidence type="ECO:0000256" key="5">
    <source>
        <dbReference type="ARBA" id="ARBA00022801"/>
    </source>
</evidence>
<protein>
    <recommendedName>
        <fullName evidence="8">DUF86 domain-containing protein</fullName>
    </recommendedName>
</protein>
<dbReference type="GO" id="GO:0000166">
    <property type="term" value="F:nucleotide binding"/>
    <property type="evidence" value="ECO:0007669"/>
    <property type="project" value="UniProtKB-KW"/>
</dbReference>
<dbReference type="EMBL" id="CP014263">
    <property type="protein sequence ID" value="AQG80923.1"/>
    <property type="molecule type" value="Genomic_DNA"/>
</dbReference>
<dbReference type="OrthoDB" id="955324at2"/>
<keyword evidence="7" id="KW-1185">Reference proteome</keyword>
<name>A0A1P9WZZ5_9BACT</name>
<dbReference type="PANTHER" id="PTHR34139">
    <property type="entry name" value="UPF0331 PROTEIN MJ0127"/>
    <property type="match status" value="1"/>
</dbReference>
<evidence type="ECO:0000313" key="7">
    <source>
        <dbReference type="Proteomes" id="UP000187941"/>
    </source>
</evidence>
<dbReference type="KEGG" id="smon:AWR27_17305"/>
<dbReference type="STRING" id="1178516.AWR27_17305"/>
<dbReference type="RefSeq" id="WP_077132387.1">
    <property type="nucleotide sequence ID" value="NZ_CP014263.1"/>
</dbReference>
<dbReference type="AlphaFoldDB" id="A0A1P9WZZ5"/>
<proteinExistence type="predicted"/>
<dbReference type="InterPro" id="IPR051813">
    <property type="entry name" value="HepT_RNase_toxin"/>
</dbReference>
<evidence type="ECO:0000313" key="6">
    <source>
        <dbReference type="EMBL" id="AQG80923.1"/>
    </source>
</evidence>
<keyword evidence="2" id="KW-1277">Toxin-antitoxin system</keyword>
<organism evidence="6 7">
    <name type="scientific">Spirosoma montaniterrae</name>
    <dbReference type="NCBI Taxonomy" id="1178516"/>
    <lineage>
        <taxon>Bacteria</taxon>
        <taxon>Pseudomonadati</taxon>
        <taxon>Bacteroidota</taxon>
        <taxon>Cytophagia</taxon>
        <taxon>Cytophagales</taxon>
        <taxon>Cytophagaceae</taxon>
        <taxon>Spirosoma</taxon>
    </lineage>
</organism>
<evidence type="ECO:0000256" key="1">
    <source>
        <dbReference type="ARBA" id="ARBA00022553"/>
    </source>
</evidence>
<accession>A0A1P9WZZ5</accession>
<keyword evidence="3" id="KW-0540">Nuclease</keyword>
<dbReference type="PANTHER" id="PTHR34139:SF1">
    <property type="entry name" value="RNASE MJ1380-RELATED"/>
    <property type="match status" value="1"/>
</dbReference>
<dbReference type="Proteomes" id="UP000187941">
    <property type="component" value="Chromosome"/>
</dbReference>
<reference evidence="6 7" key="1">
    <citation type="submission" date="2016-01" db="EMBL/GenBank/DDBJ databases">
        <authorList>
            <person name="Oliw E.H."/>
        </authorList>
    </citation>
    <scope>NUCLEOTIDE SEQUENCE [LARGE SCALE GENOMIC DNA]</scope>
    <source>
        <strain evidence="6 7">DY10</strain>
    </source>
</reference>
<dbReference type="GO" id="GO:0016787">
    <property type="term" value="F:hydrolase activity"/>
    <property type="evidence" value="ECO:0007669"/>
    <property type="project" value="UniProtKB-KW"/>
</dbReference>